<keyword evidence="11" id="KW-0233">DNA recombination</keyword>
<evidence type="ECO:0000256" key="4">
    <source>
        <dbReference type="ARBA" id="ARBA00022801"/>
    </source>
</evidence>
<evidence type="ECO:0000256" key="10">
    <source>
        <dbReference type="ARBA" id="ARBA00023125"/>
    </source>
</evidence>
<evidence type="ECO:0000313" key="13">
    <source>
        <dbReference type="EMBL" id="SGY54031.1"/>
    </source>
</evidence>
<keyword evidence="10" id="KW-0238">DNA-binding</keyword>
<reference evidence="13 14" key="1">
    <citation type="submission" date="2016-11" db="EMBL/GenBank/DDBJ databases">
        <authorList>
            <person name="Jaros S."/>
            <person name="Januszkiewicz K."/>
            <person name="Wedrychowicz H."/>
        </authorList>
    </citation>
    <scope>NUCLEOTIDE SEQUENCE [LARGE SCALE GENOMIC DNA]</scope>
</reference>
<dbReference type="GO" id="GO:0005634">
    <property type="term" value="C:nucleus"/>
    <property type="evidence" value="ECO:0007669"/>
    <property type="project" value="UniProtKB-ARBA"/>
</dbReference>
<name>A0A2X0P7H8_9BASI</name>
<dbReference type="GO" id="GO:0015074">
    <property type="term" value="P:DNA integration"/>
    <property type="evidence" value="ECO:0007669"/>
    <property type="project" value="UniProtKB-KW"/>
</dbReference>
<keyword evidence="8" id="KW-0695">RNA-directed DNA polymerase</keyword>
<evidence type="ECO:0000256" key="6">
    <source>
        <dbReference type="ARBA" id="ARBA00022884"/>
    </source>
</evidence>
<dbReference type="GO" id="GO:0046872">
    <property type="term" value="F:metal ion binding"/>
    <property type="evidence" value="ECO:0007669"/>
    <property type="project" value="UniProtKB-KW"/>
</dbReference>
<dbReference type="PANTHER" id="PTHR37984:SF5">
    <property type="entry name" value="PROTEIN NYNRIN-LIKE"/>
    <property type="match status" value="1"/>
</dbReference>
<evidence type="ECO:0000256" key="2">
    <source>
        <dbReference type="ARBA" id="ARBA00022723"/>
    </source>
</evidence>
<keyword evidence="9" id="KW-0808">Transferase</keyword>
<keyword evidence="1" id="KW-0645">Protease</keyword>
<evidence type="ECO:0000256" key="8">
    <source>
        <dbReference type="ARBA" id="ARBA00022918"/>
    </source>
</evidence>
<keyword evidence="9" id="KW-0548">Nucleotidyltransferase</keyword>
<keyword evidence="6" id="KW-0694">RNA-binding</keyword>
<dbReference type="Proteomes" id="UP000249464">
    <property type="component" value="Unassembled WGS sequence"/>
</dbReference>
<evidence type="ECO:0000256" key="1">
    <source>
        <dbReference type="ARBA" id="ARBA00022670"/>
    </source>
</evidence>
<keyword evidence="4" id="KW-0378">Hydrolase</keyword>
<dbReference type="GO" id="GO:0006508">
    <property type="term" value="P:proteolysis"/>
    <property type="evidence" value="ECO:0007669"/>
    <property type="project" value="UniProtKB-KW"/>
</dbReference>
<organism evidence="13 14">
    <name type="scientific">Microbotryum silenes-dioicae</name>
    <dbReference type="NCBI Taxonomy" id="796604"/>
    <lineage>
        <taxon>Eukaryota</taxon>
        <taxon>Fungi</taxon>
        <taxon>Dikarya</taxon>
        <taxon>Basidiomycota</taxon>
        <taxon>Pucciniomycotina</taxon>
        <taxon>Microbotryomycetes</taxon>
        <taxon>Microbotryales</taxon>
        <taxon>Microbotryaceae</taxon>
        <taxon>Microbotryum</taxon>
    </lineage>
</organism>
<dbReference type="Gene3D" id="1.10.340.70">
    <property type="match status" value="1"/>
</dbReference>
<dbReference type="GO" id="GO:0003723">
    <property type="term" value="F:RNA binding"/>
    <property type="evidence" value="ECO:0007669"/>
    <property type="project" value="UniProtKB-KW"/>
</dbReference>
<evidence type="ECO:0000256" key="9">
    <source>
        <dbReference type="ARBA" id="ARBA00022932"/>
    </source>
</evidence>
<dbReference type="PANTHER" id="PTHR37984">
    <property type="entry name" value="PROTEIN CBG26694"/>
    <property type="match status" value="1"/>
</dbReference>
<dbReference type="GO" id="GO:0003677">
    <property type="term" value="F:DNA binding"/>
    <property type="evidence" value="ECO:0007669"/>
    <property type="project" value="UniProtKB-KW"/>
</dbReference>
<evidence type="ECO:0000259" key="12">
    <source>
        <dbReference type="PROSITE" id="PS50994"/>
    </source>
</evidence>
<dbReference type="InterPro" id="IPR041588">
    <property type="entry name" value="Integrase_H2C2"/>
</dbReference>
<dbReference type="Gene3D" id="3.30.420.10">
    <property type="entry name" value="Ribonuclease H-like superfamily/Ribonuclease H"/>
    <property type="match status" value="1"/>
</dbReference>
<gene>
    <name evidence="13" type="primary">BQ5605_C006g03831</name>
    <name evidence="13" type="ORF">BQ5605_C006G03831</name>
</gene>
<accession>A0A2X0P7H8</accession>
<keyword evidence="3" id="KW-0064">Aspartyl protease</keyword>
<proteinExistence type="predicted"/>
<feature type="domain" description="Integrase catalytic" evidence="12">
    <location>
        <begin position="66"/>
        <end position="230"/>
    </location>
</feature>
<dbReference type="InterPro" id="IPR012337">
    <property type="entry name" value="RNaseH-like_sf"/>
</dbReference>
<evidence type="ECO:0000256" key="3">
    <source>
        <dbReference type="ARBA" id="ARBA00022750"/>
    </source>
</evidence>
<keyword evidence="7" id="KW-0229">DNA integration</keyword>
<keyword evidence="9" id="KW-0239">DNA-directed DNA polymerase</keyword>
<dbReference type="InterPro" id="IPR036397">
    <property type="entry name" value="RNaseH_sf"/>
</dbReference>
<evidence type="ECO:0000256" key="5">
    <source>
        <dbReference type="ARBA" id="ARBA00022842"/>
    </source>
</evidence>
<dbReference type="InterPro" id="IPR056924">
    <property type="entry name" value="SH3_Tf2-1"/>
</dbReference>
<dbReference type="GO" id="GO:0003887">
    <property type="term" value="F:DNA-directed DNA polymerase activity"/>
    <property type="evidence" value="ECO:0007669"/>
    <property type="project" value="UniProtKB-KW"/>
</dbReference>
<dbReference type="Pfam" id="PF24626">
    <property type="entry name" value="SH3_Tf2-1"/>
    <property type="match status" value="1"/>
</dbReference>
<dbReference type="InterPro" id="IPR001584">
    <property type="entry name" value="Integrase_cat-core"/>
</dbReference>
<dbReference type="GO" id="GO:0006310">
    <property type="term" value="P:DNA recombination"/>
    <property type="evidence" value="ECO:0007669"/>
    <property type="project" value="UniProtKB-KW"/>
</dbReference>
<dbReference type="Pfam" id="PF17921">
    <property type="entry name" value="Integrase_H2C2"/>
    <property type="match status" value="1"/>
</dbReference>
<dbReference type="GO" id="GO:0004190">
    <property type="term" value="F:aspartic-type endopeptidase activity"/>
    <property type="evidence" value="ECO:0007669"/>
    <property type="project" value="UniProtKB-KW"/>
</dbReference>
<sequence length="408" mass="46710">MIDVLHDAHDALGHFGPRKTFQQVSRTFFWPGLRSSCKAYVSTCDICQRTKAATTVPSGVSHALGVPNEPMQEVALDSVGPLPKSQGFDMLLTITDRLSGYTRLIPSRAADTTKDVAERFHEGWHRFFGPPICMVSDWDKLFTSYFWRAYHKLMGTRLAMSTSFHPETDGRSERTNKTAIQALRAVVNHQQTDWVRHLVNIEFAVNASTKKSPFEVVLGRSPSLLPTSLNRPDLPKVPAAKDRIAERKAGLVEVRDALAVAKVRQVEQVNRHRRPEPEIAVGDLVMVDTRNRRLRFKTGQCKSAKLFYRFERPYKVLATNVATSNYTLQLNEGDRSHPTFHMSKLCPYRANDPSYFPSREQPRPKPVIVDGQEEWVVQEILEETTRGKKRFRVWWEHQQLCHSRFSEI</sequence>
<dbReference type="InterPro" id="IPR050951">
    <property type="entry name" value="Retrovirus_Pol_polyprotein"/>
</dbReference>
<keyword evidence="5" id="KW-0460">Magnesium</keyword>
<keyword evidence="2" id="KW-0479">Metal-binding</keyword>
<protein>
    <submittedName>
        <fullName evidence="13">BQ5605_C006g03831 protein</fullName>
    </submittedName>
</protein>
<dbReference type="GO" id="GO:0003964">
    <property type="term" value="F:RNA-directed DNA polymerase activity"/>
    <property type="evidence" value="ECO:0007669"/>
    <property type="project" value="UniProtKB-KW"/>
</dbReference>
<dbReference type="EMBL" id="FQNC01000044">
    <property type="protein sequence ID" value="SGY54031.1"/>
    <property type="molecule type" value="Genomic_DNA"/>
</dbReference>
<dbReference type="SUPFAM" id="SSF53098">
    <property type="entry name" value="Ribonuclease H-like"/>
    <property type="match status" value="1"/>
</dbReference>
<evidence type="ECO:0000313" key="14">
    <source>
        <dbReference type="Proteomes" id="UP000249464"/>
    </source>
</evidence>
<dbReference type="PROSITE" id="PS50994">
    <property type="entry name" value="INTEGRASE"/>
    <property type="match status" value="1"/>
</dbReference>
<dbReference type="AlphaFoldDB" id="A0A2X0P7H8"/>
<keyword evidence="14" id="KW-1185">Reference proteome</keyword>
<evidence type="ECO:0000256" key="7">
    <source>
        <dbReference type="ARBA" id="ARBA00022908"/>
    </source>
</evidence>
<evidence type="ECO:0000256" key="11">
    <source>
        <dbReference type="ARBA" id="ARBA00023172"/>
    </source>
</evidence>